<dbReference type="AlphaFoldDB" id="A0A345ZWA5"/>
<evidence type="ECO:0000256" key="5">
    <source>
        <dbReference type="ARBA" id="ARBA00023136"/>
    </source>
</evidence>
<feature type="transmembrane region" description="Helical" evidence="6">
    <location>
        <begin position="359"/>
        <end position="380"/>
    </location>
</feature>
<evidence type="ECO:0000313" key="8">
    <source>
        <dbReference type="Proteomes" id="UP000254889"/>
    </source>
</evidence>
<reference evidence="7 8" key="1">
    <citation type="submission" date="2018-07" db="EMBL/GenBank/DDBJ databases">
        <authorList>
            <person name="Quirk P.G."/>
            <person name="Krulwich T.A."/>
        </authorList>
    </citation>
    <scope>NUCLEOTIDE SEQUENCE [LARGE SCALE GENOMIC DNA]</scope>
    <source>
        <strain evidence="7 8">CC-BB4</strain>
    </source>
</reference>
<comment type="subcellular location">
    <subcellularLocation>
        <location evidence="1">Cell membrane</location>
        <topology evidence="1">Multi-pass membrane protein</topology>
    </subcellularLocation>
</comment>
<feature type="transmembrane region" description="Helical" evidence="6">
    <location>
        <begin position="202"/>
        <end position="225"/>
    </location>
</feature>
<evidence type="ECO:0000256" key="6">
    <source>
        <dbReference type="SAM" id="Phobius"/>
    </source>
</evidence>
<protein>
    <submittedName>
        <fullName evidence="7">Lipopolysaccharide biosynthesis protein</fullName>
    </submittedName>
</protein>
<name>A0A345ZWA5_9HYPH</name>
<keyword evidence="8" id="KW-1185">Reference proteome</keyword>
<evidence type="ECO:0000256" key="4">
    <source>
        <dbReference type="ARBA" id="ARBA00022989"/>
    </source>
</evidence>
<accession>A0A345ZWA5</accession>
<organism evidence="7 8">
    <name type="scientific">Pseudolabrys taiwanensis</name>
    <dbReference type="NCBI Taxonomy" id="331696"/>
    <lineage>
        <taxon>Bacteria</taxon>
        <taxon>Pseudomonadati</taxon>
        <taxon>Pseudomonadota</taxon>
        <taxon>Alphaproteobacteria</taxon>
        <taxon>Hyphomicrobiales</taxon>
        <taxon>Xanthobacteraceae</taxon>
        <taxon>Pseudolabrys</taxon>
    </lineage>
</organism>
<evidence type="ECO:0000313" key="7">
    <source>
        <dbReference type="EMBL" id="AXK81202.1"/>
    </source>
</evidence>
<feature type="transmembrane region" description="Helical" evidence="6">
    <location>
        <begin position="7"/>
        <end position="30"/>
    </location>
</feature>
<dbReference type="KEGG" id="ptaw:DW352_12160"/>
<keyword evidence="2" id="KW-1003">Cell membrane</keyword>
<keyword evidence="5 6" id="KW-0472">Membrane</keyword>
<feature type="transmembrane region" description="Helical" evidence="6">
    <location>
        <begin position="108"/>
        <end position="128"/>
    </location>
</feature>
<feature type="transmembrane region" description="Helical" evidence="6">
    <location>
        <begin position="386"/>
        <end position="408"/>
    </location>
</feature>
<dbReference type="EMBL" id="CP031417">
    <property type="protein sequence ID" value="AXK81202.1"/>
    <property type="molecule type" value="Genomic_DNA"/>
</dbReference>
<feature type="transmembrane region" description="Helical" evidence="6">
    <location>
        <begin position="170"/>
        <end position="190"/>
    </location>
</feature>
<feature type="transmembrane region" description="Helical" evidence="6">
    <location>
        <begin position="290"/>
        <end position="308"/>
    </location>
</feature>
<feature type="transmembrane region" description="Helical" evidence="6">
    <location>
        <begin position="140"/>
        <end position="164"/>
    </location>
</feature>
<sequence length="480" mass="51709">MLLRNTLLYLPAQVVGPLFQLVSVVVWTHIVGESTLGVITLVTATHELLQTVFLVWWSQYALRFFGAVKDGDEADRFYRTENAVLLLSATVQCVVVLLILQTKILPGAGLGLTLAVLGYVVTRTYNLYLAERARVRHEIAVYTIQQTTGPALGFLLGLVLIHFFGQDPEWPIAGYAIAQAAATLVVLPMIRFGWSFWPVDRTILRHALSYGLPLVLGGGLSWLSINASRFIVSDMMGVAAAGLFAVGYGLGFRASTVAAMMVTASAFPIAVRTMQERGAERAMRQLADNGALLAAILLPSVAGVFMLRQEIVHLLIAPNFQAATLAILPLATLAGALRNFRAHFADQVFLLHQRTGMTFAINAVEAAVTVGASILFISWWGLVGAVMASTLSAIVAALVSFAVGAVLFRLRPPLLHLLKIAAATALMMLALYGLKKDGGSVALALHIGAGGLVYFAVLALLYAPVLMNYWNRRAKRTKLA</sequence>
<dbReference type="PANTHER" id="PTHR30250">
    <property type="entry name" value="PST FAMILY PREDICTED COLANIC ACID TRANSPORTER"/>
    <property type="match status" value="1"/>
</dbReference>
<feature type="transmembrane region" description="Helical" evidence="6">
    <location>
        <begin position="320"/>
        <end position="338"/>
    </location>
</feature>
<proteinExistence type="predicted"/>
<gene>
    <name evidence="7" type="ORF">DW352_12160</name>
</gene>
<feature type="transmembrane region" description="Helical" evidence="6">
    <location>
        <begin position="415"/>
        <end position="434"/>
    </location>
</feature>
<dbReference type="InterPro" id="IPR050833">
    <property type="entry name" value="Poly_Biosynth_Transport"/>
</dbReference>
<evidence type="ECO:0000256" key="3">
    <source>
        <dbReference type="ARBA" id="ARBA00022692"/>
    </source>
</evidence>
<dbReference type="OrthoDB" id="8581970at2"/>
<evidence type="ECO:0000256" key="1">
    <source>
        <dbReference type="ARBA" id="ARBA00004651"/>
    </source>
</evidence>
<dbReference type="GO" id="GO:0005886">
    <property type="term" value="C:plasma membrane"/>
    <property type="evidence" value="ECO:0007669"/>
    <property type="project" value="UniProtKB-SubCell"/>
</dbReference>
<evidence type="ECO:0000256" key="2">
    <source>
        <dbReference type="ARBA" id="ARBA00022475"/>
    </source>
</evidence>
<dbReference type="Proteomes" id="UP000254889">
    <property type="component" value="Chromosome"/>
</dbReference>
<feature type="transmembrane region" description="Helical" evidence="6">
    <location>
        <begin position="36"/>
        <end position="62"/>
    </location>
</feature>
<dbReference type="RefSeq" id="WP_115691581.1">
    <property type="nucleotide sequence ID" value="NZ_CP031417.1"/>
</dbReference>
<keyword evidence="3 6" id="KW-0812">Transmembrane</keyword>
<dbReference type="PANTHER" id="PTHR30250:SF11">
    <property type="entry name" value="O-ANTIGEN TRANSPORTER-RELATED"/>
    <property type="match status" value="1"/>
</dbReference>
<feature type="transmembrane region" description="Helical" evidence="6">
    <location>
        <begin position="446"/>
        <end position="470"/>
    </location>
</feature>
<keyword evidence="4 6" id="KW-1133">Transmembrane helix</keyword>
<feature type="transmembrane region" description="Helical" evidence="6">
    <location>
        <begin position="83"/>
        <end position="102"/>
    </location>
</feature>
<dbReference type="Pfam" id="PF13440">
    <property type="entry name" value="Polysacc_synt_3"/>
    <property type="match status" value="1"/>
</dbReference>